<dbReference type="PANTHER" id="PTHR33164">
    <property type="entry name" value="TRANSCRIPTIONAL REGULATOR, MARR FAMILY"/>
    <property type="match status" value="1"/>
</dbReference>
<feature type="domain" description="HTH marR-type" evidence="1">
    <location>
        <begin position="29"/>
        <end position="127"/>
    </location>
</feature>
<dbReference type="SMART" id="SM00347">
    <property type="entry name" value="HTH_MARR"/>
    <property type="match status" value="1"/>
</dbReference>
<dbReference type="RefSeq" id="WP_397713596.1">
    <property type="nucleotide sequence ID" value="NZ_JBIRGN010000004.1"/>
</dbReference>
<reference evidence="2 3" key="1">
    <citation type="submission" date="2024-10" db="EMBL/GenBank/DDBJ databases">
        <title>The Natural Products Discovery Center: Release of the First 8490 Sequenced Strains for Exploring Actinobacteria Biosynthetic Diversity.</title>
        <authorList>
            <person name="Kalkreuter E."/>
            <person name="Kautsar S.A."/>
            <person name="Yang D."/>
            <person name="Bader C.D."/>
            <person name="Teijaro C.N."/>
            <person name="Fluegel L."/>
            <person name="Davis C.M."/>
            <person name="Simpson J.R."/>
            <person name="Lauterbach L."/>
            <person name="Steele A.D."/>
            <person name="Gui C."/>
            <person name="Meng S."/>
            <person name="Li G."/>
            <person name="Viehrig K."/>
            <person name="Ye F."/>
            <person name="Su P."/>
            <person name="Kiefer A.F."/>
            <person name="Nichols A."/>
            <person name="Cepeda A.J."/>
            <person name="Yan W."/>
            <person name="Fan B."/>
            <person name="Jiang Y."/>
            <person name="Adhikari A."/>
            <person name="Zheng C.-J."/>
            <person name="Schuster L."/>
            <person name="Cowan T.M."/>
            <person name="Smanski M.J."/>
            <person name="Chevrette M.G."/>
            <person name="De Carvalho L.P.S."/>
            <person name="Shen B."/>
        </authorList>
    </citation>
    <scope>NUCLEOTIDE SEQUENCE [LARGE SCALE GENOMIC DNA]</scope>
    <source>
        <strain evidence="2 3">NPDC017990</strain>
    </source>
</reference>
<evidence type="ECO:0000313" key="3">
    <source>
        <dbReference type="Proteomes" id="UP001610818"/>
    </source>
</evidence>
<keyword evidence="3" id="KW-1185">Reference proteome</keyword>
<accession>A0ABW7QR08</accession>
<organism evidence="2 3">
    <name type="scientific">Streptomyces longisporoflavus</name>
    <dbReference type="NCBI Taxonomy" id="28044"/>
    <lineage>
        <taxon>Bacteria</taxon>
        <taxon>Bacillati</taxon>
        <taxon>Actinomycetota</taxon>
        <taxon>Actinomycetes</taxon>
        <taxon>Kitasatosporales</taxon>
        <taxon>Streptomycetaceae</taxon>
        <taxon>Streptomyces</taxon>
    </lineage>
</organism>
<evidence type="ECO:0000259" key="1">
    <source>
        <dbReference type="SMART" id="SM00347"/>
    </source>
</evidence>
<dbReference type="InterPro" id="IPR039422">
    <property type="entry name" value="MarR/SlyA-like"/>
</dbReference>
<sequence length="160" mass="17417">MDDAHFDPSLSLGFAVKRLQQAMRREMDARLAAHGLTMPQYTALNLLARTPGMSNAELAGRAFVTPPTMLRVIDGLVSARLVHRAGMTGRHRTLSLTEHGTATLAKASAEVGGIEDTLRAHVDSPDADADADPDPERWREIHAWLTRAAEAFEAPPEGER</sequence>
<dbReference type="Pfam" id="PF01047">
    <property type="entry name" value="MarR"/>
    <property type="match status" value="1"/>
</dbReference>
<dbReference type="Proteomes" id="UP001610818">
    <property type="component" value="Unassembled WGS sequence"/>
</dbReference>
<name>A0ABW7QR08_9ACTN</name>
<dbReference type="SUPFAM" id="SSF46785">
    <property type="entry name" value="Winged helix' DNA-binding domain"/>
    <property type="match status" value="1"/>
</dbReference>
<dbReference type="InterPro" id="IPR036388">
    <property type="entry name" value="WH-like_DNA-bd_sf"/>
</dbReference>
<dbReference type="EMBL" id="JBIRGQ010000004">
    <property type="protein sequence ID" value="MFH8547431.1"/>
    <property type="molecule type" value="Genomic_DNA"/>
</dbReference>
<dbReference type="InterPro" id="IPR036390">
    <property type="entry name" value="WH_DNA-bd_sf"/>
</dbReference>
<dbReference type="Gene3D" id="1.10.10.10">
    <property type="entry name" value="Winged helix-like DNA-binding domain superfamily/Winged helix DNA-binding domain"/>
    <property type="match status" value="1"/>
</dbReference>
<protein>
    <submittedName>
        <fullName evidence="2">MarR family winged helix-turn-helix transcriptional regulator</fullName>
    </submittedName>
</protein>
<evidence type="ECO:0000313" key="2">
    <source>
        <dbReference type="EMBL" id="MFH8547431.1"/>
    </source>
</evidence>
<dbReference type="PANTHER" id="PTHR33164:SF43">
    <property type="entry name" value="HTH-TYPE TRANSCRIPTIONAL REPRESSOR YETL"/>
    <property type="match status" value="1"/>
</dbReference>
<gene>
    <name evidence="2" type="ORF">ACH4F9_20720</name>
</gene>
<proteinExistence type="predicted"/>
<comment type="caution">
    <text evidence="2">The sequence shown here is derived from an EMBL/GenBank/DDBJ whole genome shotgun (WGS) entry which is preliminary data.</text>
</comment>
<dbReference type="InterPro" id="IPR000835">
    <property type="entry name" value="HTH_MarR-typ"/>
</dbReference>